<dbReference type="Pfam" id="PF25010">
    <property type="entry name" value="ARM_UBP24_USP9X-Y"/>
    <property type="match status" value="1"/>
</dbReference>
<dbReference type="InterPro" id="IPR028889">
    <property type="entry name" value="USP"/>
</dbReference>
<reference evidence="11 12" key="1">
    <citation type="submission" date="2020-08" db="EMBL/GenBank/DDBJ databases">
        <authorList>
            <person name="Hejnol A."/>
        </authorList>
    </citation>
    <scope>NUCLEOTIDE SEQUENCE [LARGE SCALE GENOMIC DNA]</scope>
</reference>
<evidence type="ECO:0000259" key="10">
    <source>
        <dbReference type="PROSITE" id="PS50235"/>
    </source>
</evidence>
<dbReference type="PROSITE" id="PS50235">
    <property type="entry name" value="USP_3"/>
    <property type="match status" value="1"/>
</dbReference>
<dbReference type="EMBL" id="CAJFCJ010000007">
    <property type="protein sequence ID" value="CAD5116965.1"/>
    <property type="molecule type" value="Genomic_DNA"/>
</dbReference>
<feature type="domain" description="USP" evidence="10">
    <location>
        <begin position="1551"/>
        <end position="1928"/>
    </location>
</feature>
<evidence type="ECO:0000256" key="9">
    <source>
        <dbReference type="SAM" id="MobiDB-lite"/>
    </source>
</evidence>
<dbReference type="SUPFAM" id="SSF54001">
    <property type="entry name" value="Cysteine proteinases"/>
    <property type="match status" value="1"/>
</dbReference>
<sequence length="2463" mass="283096">MTIASGNKKNDDSPEKMQNQKAPMQHDELETQSDEFDEVDFPLEILNRLDEMINRPRWVVPVLPDGELEKLLNAAIKLCKEGMLVFPGLITLPSYIFTGKDTRSEACQRFFRDGLTTSFTKILSDEAVSGWKLEIQKSIFRNTEKLIELIVTKLSQDWFPLLDLLAVALNPMSKFHHFNQSKQCEYSSKYDEEAAFANTYDTRIPKGWLVDLINLFGRLGGFQIILERFTKGSNLSVSLIAALIKPWGNCYELLTTHTVENYFLPIIKIVPGILKNLSDEDLKKESKTEAKNDTLSGIIKALKNLAGRTVGTEEIIKELEILRLEMILRLLQISSFSGKMNALNEVNKVLTSVTYCSPRHHIDVDEWLTTEKMAEWINTNNVLDIVLRDSLHQPQYVEKLEKIIRFMIKEKTLTSKDLDRIWQAQAGKHEAIVKNVHELLAKLAWDFSAEQLDHLFECFQNSWTHASKKEREKLLELIRRLAEDDKEGVMANKVLSLLWSLAHSQDVPTETMEAAMNAHIKILDFSCSQDRDTHKLDWISTLIDELKRNPSWAIPALKHIREICQLFSEAPQQNFNNVRTENLYYRQNIISELQSQHSVIGLVTNNLEDYINKARQAIVENKTLGTDAKLLLLDNRYDHNIQVQERLRFIRFLLKEGQIWLLEEQARQIWNCLAVNAVYQSDREACFKWFAKIMGDEQDLDPEISNHFFVSCVLELDSSLLTEFGMGCFERFFKMVNLREKKLKCGGKNIVMDSVDLIGLDYVWRVIMNAEETVASKAITLLKELYTNLSPNLQPQQLELHQELLNDCMQRLETSAETVKLLKSTRKEEGDEIALRKELKKMTRVLIVLCEYIKECDSTYLQERALPPLFRASRGNNILLKVRTITQHRSQSQDEFDIWTHDVETLASLRRAIELKISSRIFKCSQFSSPCGKVELGYNGELLEPAIHDSRLISELCIQNRTTITAKLTNITGHPSSAESSSDSSPSPPHHMSTSHHFEGPSLEIESCLPGVLLTEHPVRALFLCKVIDLGCELREEALRDHALQLLFVIPAHDQSVKILKEACPQKTVDKAKMSKVLHEIFFNNSSHATVLYYVNILYSLLLPAQDINWKDAFHMRTNFLLNGGVQLSLAMLTRHDFMKDADIFLKRMAYLHVLRICKLVLTIVAHARVQYVSSKYDGVNNIQQNNEQFDEYEEARILQEALTNVTCFHPENKLHNATLSHGQELKEKVIDFQPDLITAKVVQKIAWCASWGVLHLSHTIDDSEKTIASSRYEPNDIDVKVSCEALELLSLVLALCPKALESLNKDKQWQAFILDVLLVCPILEIRNQAQDYFFNIATKCVKGQKPLQFFVTLLFTALKSQVPKYSNQSHEYFVLLCKLLNESTEKNINFTNADVLLQNEITWLEDARSKVTKEQDEVDQVLLQGHLMILRSFLSMYKKDKKEEIGADSRSGVRLIRKLVEDFIFPASKYVAVLKDHSSIIAPITKAVCHSPMATSAAFNLLVTLCEGSVKNLELLSKLLTVMYYADKDSSLTDWEYVPAVGKRPANGFVGLKNAGATCYMNSVLQQLFMIDPIRRSVLEANAGGEDDIPDDFDEDEDVQQSKVIEEKPEEQQKTYHLGVLRHIQHIFGHLSKSDLQYHIPKRFWKHFRLQGEPLNLREQQDALEFLASVADSIDEAMKAIGAQPIISKVMGGAYADQKICKGCPHRYSRSQSFLTLNIDIRNQHNLLESLEQYVKGDLLEGANAYHCERCDKKVDTVKRMCIKKLPPILAIQLKRFDYDWERDCAVKFNDYFEFPQQLDMEPYTVHGLARMEGEAVVDEEAGGGDENANSQTCTKYRLVGMVVHSGQASGGHYFSYILHRVPGGTEKWYKFDDGDVTECRMDDEELRNQCFGGEYLGEVFDHMLKRMSYRRQKRWWNAYILLYERVDQNRNIEGEGDVETVAKSLATLNLNEIMPSFIEQSVRRHNLQFMHQRAQFCPEYFHFIRSLVQINVISPSPSYLSTSECEELAMLSVQLAAKFLFTVGFRTKKSLRGSAHEWYDAFAFHLRTSKNVRLWFIEQVLLQHPSRFSEYLLECPSGEVRQTFMRILVFLAHCSRSDGNRPLTEGKSLSYSDLLISSVLNLLKRQVSENGRHLAQYFQLFVMYAQLGREEKEQLLRHQVPTLFITVALDEGPGPPIKYQYTELGKLYSVVSVLVRCYDVSAFCKTSDGSTNIKPNPYADEGGPIHPITSEVSEMLYQRQSIIKKVVEDCQSSEDITKLLLFCSWENESFSNYLLSELVWQVAFSYTYELRPYLDLIMNTLFIQDSFQMQRIMLAFKGVPDDRDGLFDIIQKSKNHYQKRGYQIIKMMVQLFNKCQSSLDILCRYTDFKKKWQHAVEWLSEELERRPYTSHNTYAWSPPAQSNETSNGYFLERSNSAKLTLQHALQILPEEDMEDCRRSPSPKSPASRECSDDIPSPNEEL</sequence>
<dbReference type="GO" id="GO:0005634">
    <property type="term" value="C:nucleus"/>
    <property type="evidence" value="ECO:0007669"/>
    <property type="project" value="TreeGrafter"/>
</dbReference>
<comment type="similarity">
    <text evidence="2">Belongs to the peptidase C19 family.</text>
</comment>
<dbReference type="InterPro" id="IPR038765">
    <property type="entry name" value="Papain-like_cys_pep_sf"/>
</dbReference>
<dbReference type="PROSITE" id="PS00973">
    <property type="entry name" value="USP_2"/>
    <property type="match status" value="1"/>
</dbReference>
<feature type="compositionally biased region" description="Low complexity" evidence="9">
    <location>
        <begin position="974"/>
        <end position="985"/>
    </location>
</feature>
<dbReference type="PROSITE" id="PS00972">
    <property type="entry name" value="USP_1"/>
    <property type="match status" value="1"/>
</dbReference>
<dbReference type="GO" id="GO:0016579">
    <property type="term" value="P:protein deubiquitination"/>
    <property type="evidence" value="ECO:0007669"/>
    <property type="project" value="InterPro"/>
</dbReference>
<keyword evidence="4" id="KW-0597">Phosphoprotein</keyword>
<dbReference type="InterPro" id="IPR001394">
    <property type="entry name" value="Peptidase_C19_UCH"/>
</dbReference>
<dbReference type="GO" id="GO:0005829">
    <property type="term" value="C:cytosol"/>
    <property type="evidence" value="ECO:0007669"/>
    <property type="project" value="TreeGrafter"/>
</dbReference>
<evidence type="ECO:0000256" key="1">
    <source>
        <dbReference type="ARBA" id="ARBA00000707"/>
    </source>
</evidence>
<dbReference type="PANTHER" id="PTHR24006:SF925">
    <property type="entry name" value="UBIQUITINYL HYDROLASE 1"/>
    <property type="match status" value="1"/>
</dbReference>
<dbReference type="InterPro" id="IPR056850">
    <property type="entry name" value="ARM_UBP34_24_USP9X_Y"/>
</dbReference>
<evidence type="ECO:0000256" key="3">
    <source>
        <dbReference type="ARBA" id="ARBA00012759"/>
    </source>
</evidence>
<dbReference type="Pfam" id="PF12030">
    <property type="entry name" value="DUF3517"/>
    <property type="match status" value="1"/>
</dbReference>
<evidence type="ECO:0000256" key="8">
    <source>
        <dbReference type="ARBA" id="ARBA00022807"/>
    </source>
</evidence>
<keyword evidence="8" id="KW-0788">Thiol protease</keyword>
<keyword evidence="6" id="KW-0833">Ubl conjugation pathway</keyword>
<keyword evidence="12" id="KW-1185">Reference proteome</keyword>
<feature type="compositionally biased region" description="Low complexity" evidence="9">
    <location>
        <begin position="2441"/>
        <end position="2450"/>
    </location>
</feature>
<dbReference type="InterPro" id="IPR055176">
    <property type="entry name" value="UBP24/USP9X/USP9Y_UBL"/>
</dbReference>
<feature type="region of interest" description="Disordered" evidence="9">
    <location>
        <begin position="1"/>
        <end position="33"/>
    </location>
</feature>
<feature type="region of interest" description="Disordered" evidence="9">
    <location>
        <begin position="971"/>
        <end position="998"/>
    </location>
</feature>
<evidence type="ECO:0000256" key="7">
    <source>
        <dbReference type="ARBA" id="ARBA00022801"/>
    </source>
</evidence>
<dbReference type="Proteomes" id="UP000549394">
    <property type="component" value="Unassembled WGS sequence"/>
</dbReference>
<accession>A0A7I8VMK0</accession>
<evidence type="ECO:0000256" key="4">
    <source>
        <dbReference type="ARBA" id="ARBA00022553"/>
    </source>
</evidence>
<dbReference type="GO" id="GO:0004843">
    <property type="term" value="F:cysteine-type deubiquitinase activity"/>
    <property type="evidence" value="ECO:0007669"/>
    <property type="project" value="UniProtKB-EC"/>
</dbReference>
<dbReference type="InterPro" id="IPR021905">
    <property type="entry name" value="DUF3517"/>
</dbReference>
<dbReference type="GO" id="GO:0016477">
    <property type="term" value="P:cell migration"/>
    <property type="evidence" value="ECO:0007669"/>
    <property type="project" value="TreeGrafter"/>
</dbReference>
<name>A0A7I8VMK0_9ANNE</name>
<evidence type="ECO:0000256" key="6">
    <source>
        <dbReference type="ARBA" id="ARBA00022786"/>
    </source>
</evidence>
<dbReference type="InterPro" id="IPR018200">
    <property type="entry name" value="USP_CS"/>
</dbReference>
<proteinExistence type="inferred from homology"/>
<organism evidence="11 12">
    <name type="scientific">Dimorphilus gyrociliatus</name>
    <dbReference type="NCBI Taxonomy" id="2664684"/>
    <lineage>
        <taxon>Eukaryota</taxon>
        <taxon>Metazoa</taxon>
        <taxon>Spiralia</taxon>
        <taxon>Lophotrochozoa</taxon>
        <taxon>Annelida</taxon>
        <taxon>Polychaeta</taxon>
        <taxon>Polychaeta incertae sedis</taxon>
        <taxon>Dinophilidae</taxon>
        <taxon>Dimorphilus</taxon>
    </lineage>
</organism>
<dbReference type="FunFam" id="3.90.70.10:FF:000007">
    <property type="entry name" value="Probable ubiquitin carboxyl-terminal hydrolase FAF-X"/>
    <property type="match status" value="1"/>
</dbReference>
<keyword evidence="5" id="KW-0645">Protease</keyword>
<dbReference type="Pfam" id="PF00443">
    <property type="entry name" value="UCH"/>
    <property type="match status" value="1"/>
</dbReference>
<dbReference type="EC" id="3.4.19.12" evidence="3"/>
<dbReference type="GO" id="GO:0006508">
    <property type="term" value="P:proteolysis"/>
    <property type="evidence" value="ECO:0007669"/>
    <property type="project" value="UniProtKB-KW"/>
</dbReference>
<comment type="caution">
    <text evidence="11">The sequence shown here is derived from an EMBL/GenBank/DDBJ whole genome shotgun (WGS) entry which is preliminary data.</text>
</comment>
<dbReference type="PANTHER" id="PTHR24006">
    <property type="entry name" value="UBIQUITIN CARBOXYL-TERMINAL HYDROLASE"/>
    <property type="match status" value="1"/>
</dbReference>
<evidence type="ECO:0000313" key="11">
    <source>
        <dbReference type="EMBL" id="CAD5116965.1"/>
    </source>
</evidence>
<dbReference type="InterPro" id="IPR050164">
    <property type="entry name" value="Peptidase_C19"/>
</dbReference>
<evidence type="ECO:0000256" key="5">
    <source>
        <dbReference type="ARBA" id="ARBA00022670"/>
    </source>
</evidence>
<dbReference type="CDD" id="cd02659">
    <property type="entry name" value="peptidase_C19C"/>
    <property type="match status" value="1"/>
</dbReference>
<dbReference type="OrthoDB" id="289038at2759"/>
<dbReference type="SUPFAM" id="SSF48371">
    <property type="entry name" value="ARM repeat"/>
    <property type="match status" value="1"/>
</dbReference>
<evidence type="ECO:0000256" key="2">
    <source>
        <dbReference type="ARBA" id="ARBA00009085"/>
    </source>
</evidence>
<dbReference type="Gene3D" id="3.90.70.10">
    <property type="entry name" value="Cysteine proteinases"/>
    <property type="match status" value="1"/>
</dbReference>
<comment type="catalytic activity">
    <reaction evidence="1">
        <text>Thiol-dependent hydrolysis of ester, thioester, amide, peptide and isopeptide bonds formed by the C-terminal Gly of ubiquitin (a 76-residue protein attached to proteins as an intracellular targeting signal).</text>
        <dbReference type="EC" id="3.4.19.12"/>
    </reaction>
</comment>
<dbReference type="InterPro" id="IPR016024">
    <property type="entry name" value="ARM-type_fold"/>
</dbReference>
<feature type="region of interest" description="Disordered" evidence="9">
    <location>
        <begin position="2430"/>
        <end position="2463"/>
    </location>
</feature>
<protein>
    <recommendedName>
        <fullName evidence="3">ubiquitinyl hydrolase 1</fullName>
        <ecNumber evidence="3">3.4.19.12</ecNumber>
    </recommendedName>
</protein>
<keyword evidence="7" id="KW-0378">Hydrolase</keyword>
<evidence type="ECO:0000313" key="12">
    <source>
        <dbReference type="Proteomes" id="UP000549394"/>
    </source>
</evidence>
<dbReference type="Pfam" id="PF22900">
    <property type="entry name" value="UCH_UBL1"/>
    <property type="match status" value="1"/>
</dbReference>
<gene>
    <name evidence="11" type="ORF">DGYR_LOCUS5542</name>
</gene>